<evidence type="ECO:0000256" key="4">
    <source>
        <dbReference type="ARBA" id="ARBA00009463"/>
    </source>
</evidence>
<accession>A0A7K1LID7</accession>
<dbReference type="Gene3D" id="3.90.226.10">
    <property type="entry name" value="2-enoyl-CoA Hydratase, Chain A, domain 1"/>
    <property type="match status" value="1"/>
</dbReference>
<evidence type="ECO:0000256" key="9">
    <source>
        <dbReference type="ARBA" id="ARBA00023098"/>
    </source>
</evidence>
<organism evidence="16 17">
    <name type="scientific">Rothia koreensis</name>
    <dbReference type="NCBI Taxonomy" id="592378"/>
    <lineage>
        <taxon>Bacteria</taxon>
        <taxon>Bacillati</taxon>
        <taxon>Actinomycetota</taxon>
        <taxon>Actinomycetes</taxon>
        <taxon>Micrococcales</taxon>
        <taxon>Micrococcaceae</taxon>
        <taxon>Rothia</taxon>
    </lineage>
</organism>
<evidence type="ECO:0000256" key="3">
    <source>
        <dbReference type="ARBA" id="ARBA00007005"/>
    </source>
</evidence>
<dbReference type="RefSeq" id="WP_129315793.1">
    <property type="nucleotide sequence ID" value="NZ_NOIQ01000012.1"/>
</dbReference>
<comment type="pathway">
    <text evidence="2">Lipid metabolism; butanoate metabolism.</text>
</comment>
<comment type="pathway">
    <text evidence="1">Lipid metabolism; fatty acid beta-oxidation.</text>
</comment>
<protein>
    <submittedName>
        <fullName evidence="16">3-hydroxyacyl-CoA dehydrogenase</fullName>
    </submittedName>
</protein>
<dbReference type="Pfam" id="PF00725">
    <property type="entry name" value="3HCDH"/>
    <property type="match status" value="1"/>
</dbReference>
<dbReference type="OrthoDB" id="9771883at2"/>
<evidence type="ECO:0000256" key="7">
    <source>
        <dbReference type="ARBA" id="ARBA00023002"/>
    </source>
</evidence>
<dbReference type="InterPro" id="IPR006176">
    <property type="entry name" value="3-OHacyl-CoA_DH_NAD-bd"/>
</dbReference>
<name>A0A7K1LID7_9MICC</name>
<dbReference type="UniPathway" id="UPA00659"/>
<sequence>MSETRPDYSPLTERCPDEVVTQVSQEILELDQGTRIAVLTLHNDADRRPETLGPRSIQALLDAVEGARKLAENGDVDGIMLEGTAPTFAAGLDLTLVSTLAEDPETPLELVGRMGHDFVESIRALPVPTCARVNGTALGGGLELALSADYRVGHPGTKNIGLPEIRLGLIPGWTGIFALPRLIGPENAARVIFQNPLNNGKMLTSAQANEIGILDALTSSDVKSDDAQTEAVEWFGRVLRGEIRPERPQESDQESPLWSSDGQDGGELRTRFEEVADATDTLIRRKTSGASEACWVALDIFRKGPLESRAESRTRQLDVLEGLARGDQFSSSVYSMLELVQRRSKHPSMVPPEVTPAEIEKVGVVGAGLMASQLALLFLTRLQVPVLISDVEQSRVDKGLDWISKELDKNVSKGRLTQEQAEQLGTLVSGTTDTSEYADCDFVIEAVFEETKVKQEVFADLEKSVKPDCILATNTSSLLVSEMIEHLEHPERVVGFHFFNPVAVLPLVEIVRTDSTTDAAIATAFALAKKLGKIAVGARDSSGFIVNRILGVVLSEAGKALDDGAPAERVVEAYQPLGFPMDSFALIDLVGLPIGVHLLESLNTYQGDRFHVSENFKRLNDSKISPISNQKGGLSPEAQELISASGEGSTVEEIRTDVENALASEISRMLDEGVVPDRQDIDLAMILGAGWPFFNGGITRYLDRVGAFERIR</sequence>
<evidence type="ECO:0000256" key="6">
    <source>
        <dbReference type="ARBA" id="ARBA00022963"/>
    </source>
</evidence>
<evidence type="ECO:0000313" key="16">
    <source>
        <dbReference type="EMBL" id="MUN54702.1"/>
    </source>
</evidence>
<dbReference type="Pfam" id="PF00378">
    <property type="entry name" value="ECH_1"/>
    <property type="match status" value="1"/>
</dbReference>
<gene>
    <name evidence="16" type="ORF">GMA10_05660</name>
</gene>
<feature type="domain" description="3-hydroxyacyl-CoA dehydrogenase C-terminal" evidence="14">
    <location>
        <begin position="543"/>
        <end position="622"/>
    </location>
</feature>
<dbReference type="GO" id="GO:0006635">
    <property type="term" value="P:fatty acid beta-oxidation"/>
    <property type="evidence" value="ECO:0007669"/>
    <property type="project" value="UniProtKB-UniPathway"/>
</dbReference>
<keyword evidence="17" id="KW-1185">Reference proteome</keyword>
<keyword evidence="6" id="KW-0442">Lipid degradation</keyword>
<evidence type="ECO:0000259" key="15">
    <source>
        <dbReference type="Pfam" id="PF02737"/>
    </source>
</evidence>
<evidence type="ECO:0000256" key="1">
    <source>
        <dbReference type="ARBA" id="ARBA00005005"/>
    </source>
</evidence>
<dbReference type="GO" id="GO:0004300">
    <property type="term" value="F:enoyl-CoA hydratase activity"/>
    <property type="evidence" value="ECO:0007669"/>
    <property type="project" value="TreeGrafter"/>
</dbReference>
<dbReference type="PANTHER" id="PTHR43612">
    <property type="entry name" value="TRIFUNCTIONAL ENZYME SUBUNIT ALPHA"/>
    <property type="match status" value="1"/>
</dbReference>
<dbReference type="Gene3D" id="1.10.1040.10">
    <property type="entry name" value="N-(1-d-carboxylethyl)-l-norvaline Dehydrogenase, domain 2"/>
    <property type="match status" value="2"/>
</dbReference>
<evidence type="ECO:0000259" key="14">
    <source>
        <dbReference type="Pfam" id="PF00725"/>
    </source>
</evidence>
<dbReference type="EMBL" id="WOGT01000002">
    <property type="protein sequence ID" value="MUN54702.1"/>
    <property type="molecule type" value="Genomic_DNA"/>
</dbReference>
<evidence type="ECO:0000313" key="17">
    <source>
        <dbReference type="Proteomes" id="UP000462152"/>
    </source>
</evidence>
<dbReference type="Proteomes" id="UP000462152">
    <property type="component" value="Unassembled WGS sequence"/>
</dbReference>
<dbReference type="InterPro" id="IPR006108">
    <property type="entry name" value="3HC_DH_C"/>
</dbReference>
<dbReference type="SUPFAM" id="SSF52096">
    <property type="entry name" value="ClpP/crotonase"/>
    <property type="match status" value="1"/>
</dbReference>
<dbReference type="GO" id="GO:0016509">
    <property type="term" value="F:long-chain (3S)-3-hydroxyacyl-CoA dehydrogenase (NAD+) activity"/>
    <property type="evidence" value="ECO:0007669"/>
    <property type="project" value="TreeGrafter"/>
</dbReference>
<keyword evidence="10" id="KW-0456">Lyase</keyword>
<keyword evidence="7" id="KW-0560">Oxidoreductase</keyword>
<dbReference type="InterPro" id="IPR013328">
    <property type="entry name" value="6PGD_dom2"/>
</dbReference>
<dbReference type="CDD" id="cd06558">
    <property type="entry name" value="crotonase-like"/>
    <property type="match status" value="1"/>
</dbReference>
<dbReference type="SUPFAM" id="SSF51735">
    <property type="entry name" value="NAD(P)-binding Rossmann-fold domains"/>
    <property type="match status" value="1"/>
</dbReference>
<dbReference type="Pfam" id="PF02737">
    <property type="entry name" value="3HCDH_N"/>
    <property type="match status" value="1"/>
</dbReference>
<evidence type="ECO:0000256" key="2">
    <source>
        <dbReference type="ARBA" id="ARBA00005086"/>
    </source>
</evidence>
<evidence type="ECO:0000256" key="10">
    <source>
        <dbReference type="ARBA" id="ARBA00023239"/>
    </source>
</evidence>
<dbReference type="InterPro" id="IPR008927">
    <property type="entry name" value="6-PGluconate_DH-like_C_sf"/>
</dbReference>
<comment type="catalytic activity">
    <reaction evidence="12">
        <text>a (3S)-3-hydroxyacyl-CoA + NAD(+) = a 3-oxoacyl-CoA + NADH + H(+)</text>
        <dbReference type="Rhea" id="RHEA:22432"/>
        <dbReference type="ChEBI" id="CHEBI:15378"/>
        <dbReference type="ChEBI" id="CHEBI:57318"/>
        <dbReference type="ChEBI" id="CHEBI:57540"/>
        <dbReference type="ChEBI" id="CHEBI:57945"/>
        <dbReference type="ChEBI" id="CHEBI:90726"/>
        <dbReference type="EC" id="1.1.1.35"/>
    </reaction>
</comment>
<proteinExistence type="inferred from homology"/>
<comment type="similarity">
    <text evidence="3">In the central section; belongs to the 3-hydroxyacyl-CoA dehydrogenase family.</text>
</comment>
<dbReference type="InterPro" id="IPR050136">
    <property type="entry name" value="FA_oxidation_alpha_subunit"/>
</dbReference>
<dbReference type="GO" id="GO:0070403">
    <property type="term" value="F:NAD+ binding"/>
    <property type="evidence" value="ECO:0007669"/>
    <property type="project" value="InterPro"/>
</dbReference>
<dbReference type="InterPro" id="IPR029045">
    <property type="entry name" value="ClpP/crotonase-like_dom_sf"/>
</dbReference>
<dbReference type="InterPro" id="IPR036291">
    <property type="entry name" value="NAD(P)-bd_dom_sf"/>
</dbReference>
<dbReference type="Gene3D" id="3.40.50.720">
    <property type="entry name" value="NAD(P)-binding Rossmann-like Domain"/>
    <property type="match status" value="1"/>
</dbReference>
<feature type="domain" description="3-hydroxyacyl-CoA dehydrogenase NAD binding" evidence="15">
    <location>
        <begin position="361"/>
        <end position="540"/>
    </location>
</feature>
<dbReference type="PANTHER" id="PTHR43612:SF3">
    <property type="entry name" value="TRIFUNCTIONAL ENZYME SUBUNIT ALPHA, MITOCHONDRIAL"/>
    <property type="match status" value="1"/>
</dbReference>
<dbReference type="FunFam" id="3.40.50.720:FF:000009">
    <property type="entry name" value="Fatty oxidation complex, alpha subunit"/>
    <property type="match status" value="1"/>
</dbReference>
<keyword evidence="11" id="KW-0511">Multifunctional enzyme</keyword>
<dbReference type="SUPFAM" id="SSF48179">
    <property type="entry name" value="6-phosphogluconate dehydrogenase C-terminal domain-like"/>
    <property type="match status" value="2"/>
</dbReference>
<keyword evidence="8" id="KW-0520">NAD</keyword>
<comment type="caution">
    <text evidence="16">The sequence shown here is derived from an EMBL/GenBank/DDBJ whole genome shotgun (WGS) entry which is preliminary data.</text>
</comment>
<evidence type="ECO:0000256" key="11">
    <source>
        <dbReference type="ARBA" id="ARBA00023268"/>
    </source>
</evidence>
<reference evidence="16 17" key="1">
    <citation type="submission" date="2019-12" db="EMBL/GenBank/DDBJ databases">
        <authorList>
            <person name="Li J."/>
            <person name="Shi Y."/>
            <person name="Xu G."/>
            <person name="Xiao D."/>
            <person name="Ran X."/>
        </authorList>
    </citation>
    <scope>NUCLEOTIDE SEQUENCE [LARGE SCALE GENOMIC DNA]</scope>
    <source>
        <strain evidence="16 17">JCM 15915</strain>
    </source>
</reference>
<keyword evidence="5" id="KW-0276">Fatty acid metabolism</keyword>
<dbReference type="InterPro" id="IPR001753">
    <property type="entry name" value="Enoyl-CoA_hydra/iso"/>
</dbReference>
<dbReference type="AlphaFoldDB" id="A0A7K1LID7"/>
<comment type="similarity">
    <text evidence="4">Belongs to the 3-hydroxyacyl-CoA dehydrogenase family.</text>
</comment>
<evidence type="ECO:0000256" key="8">
    <source>
        <dbReference type="ARBA" id="ARBA00023027"/>
    </source>
</evidence>
<evidence type="ECO:0000256" key="5">
    <source>
        <dbReference type="ARBA" id="ARBA00022832"/>
    </source>
</evidence>
<evidence type="ECO:0000256" key="12">
    <source>
        <dbReference type="ARBA" id="ARBA00049556"/>
    </source>
</evidence>
<keyword evidence="9" id="KW-0443">Lipid metabolism</keyword>
<feature type="region of interest" description="Disordered" evidence="13">
    <location>
        <begin position="243"/>
        <end position="266"/>
    </location>
</feature>
<evidence type="ECO:0000256" key="13">
    <source>
        <dbReference type="SAM" id="MobiDB-lite"/>
    </source>
</evidence>